<evidence type="ECO:0000256" key="1">
    <source>
        <dbReference type="SAM" id="MobiDB-lite"/>
    </source>
</evidence>
<organism evidence="3 4">
    <name type="scientific">Paenibacillus thailandensis</name>
    <dbReference type="NCBI Taxonomy" id="393250"/>
    <lineage>
        <taxon>Bacteria</taxon>
        <taxon>Bacillati</taxon>
        <taxon>Bacillota</taxon>
        <taxon>Bacilli</taxon>
        <taxon>Bacillales</taxon>
        <taxon>Paenibacillaceae</taxon>
        <taxon>Paenibacillus</taxon>
    </lineage>
</organism>
<sequence>MPVAAVNGTSLHYRVGGEGVPIVFIHPPLLTSAVFAYQMAQLSADMKVITFDIRGHGRSPYSPAPVTFELIAEDIKQLLDYLEIEKAFICGYSTGGEIAMEAMLAYPDRFLGGILISAQSEASDVLLRGVIRLMSGMSGWRLSFPLLKFAISQGNADSKETQRNLWRDAKGGDIRNIHQYFKYSLNYTCTKRLSRLQTPVLLLYGDKDRAFKRYSALLLRELPHVELVMISKKKHQLPTPTKAPDSINETIRRWVGTVLPAGKEAVDREEERLPGIYPGDHADYAEQPRL</sequence>
<dbReference type="GO" id="GO:0016787">
    <property type="term" value="F:hydrolase activity"/>
    <property type="evidence" value="ECO:0007669"/>
    <property type="project" value="UniProtKB-KW"/>
</dbReference>
<dbReference type="EMBL" id="JBHUMY010000012">
    <property type="protein sequence ID" value="MFD2661230.1"/>
    <property type="molecule type" value="Genomic_DNA"/>
</dbReference>
<protein>
    <submittedName>
        <fullName evidence="3">Alpha/beta fold hydrolase</fullName>
    </submittedName>
</protein>
<dbReference type="Gene3D" id="3.40.50.1820">
    <property type="entry name" value="alpha/beta hydrolase"/>
    <property type="match status" value="1"/>
</dbReference>
<dbReference type="SUPFAM" id="SSF53474">
    <property type="entry name" value="alpha/beta-Hydrolases"/>
    <property type="match status" value="1"/>
</dbReference>
<feature type="region of interest" description="Disordered" evidence="1">
    <location>
        <begin position="265"/>
        <end position="290"/>
    </location>
</feature>
<comment type="caution">
    <text evidence="3">The sequence shown here is derived from an EMBL/GenBank/DDBJ whole genome shotgun (WGS) entry which is preliminary data.</text>
</comment>
<dbReference type="Pfam" id="PF00561">
    <property type="entry name" value="Abhydrolase_1"/>
    <property type="match status" value="1"/>
</dbReference>
<keyword evidence="4" id="KW-1185">Reference proteome</keyword>
<evidence type="ECO:0000259" key="2">
    <source>
        <dbReference type="Pfam" id="PF00561"/>
    </source>
</evidence>
<dbReference type="RefSeq" id="WP_379273731.1">
    <property type="nucleotide sequence ID" value="NZ_JBHUGT010000024.1"/>
</dbReference>
<dbReference type="InterPro" id="IPR050228">
    <property type="entry name" value="Carboxylesterase_BioH"/>
</dbReference>
<evidence type="ECO:0000313" key="4">
    <source>
        <dbReference type="Proteomes" id="UP001597493"/>
    </source>
</evidence>
<dbReference type="PRINTS" id="PR00111">
    <property type="entry name" value="ABHYDROLASE"/>
</dbReference>
<dbReference type="PANTHER" id="PTHR43194">
    <property type="entry name" value="HYDROLASE ALPHA/BETA FOLD FAMILY"/>
    <property type="match status" value="1"/>
</dbReference>
<dbReference type="InterPro" id="IPR000073">
    <property type="entry name" value="AB_hydrolase_1"/>
</dbReference>
<keyword evidence="3" id="KW-0378">Hydrolase</keyword>
<accession>A0ABW5QYC9</accession>
<name>A0ABW5QYC9_9BACL</name>
<dbReference type="InterPro" id="IPR029058">
    <property type="entry name" value="AB_hydrolase_fold"/>
</dbReference>
<proteinExistence type="predicted"/>
<reference evidence="4" key="1">
    <citation type="journal article" date="2019" name="Int. J. Syst. Evol. Microbiol.">
        <title>The Global Catalogue of Microorganisms (GCM) 10K type strain sequencing project: providing services to taxonomists for standard genome sequencing and annotation.</title>
        <authorList>
            <consortium name="The Broad Institute Genomics Platform"/>
            <consortium name="The Broad Institute Genome Sequencing Center for Infectious Disease"/>
            <person name="Wu L."/>
            <person name="Ma J."/>
        </authorList>
    </citation>
    <scope>NUCLEOTIDE SEQUENCE [LARGE SCALE GENOMIC DNA]</scope>
    <source>
        <strain evidence="4">TISTR 1827</strain>
    </source>
</reference>
<feature type="domain" description="AB hydrolase-1" evidence="2">
    <location>
        <begin position="21"/>
        <end position="235"/>
    </location>
</feature>
<feature type="compositionally biased region" description="Basic and acidic residues" evidence="1">
    <location>
        <begin position="280"/>
        <end position="290"/>
    </location>
</feature>
<dbReference type="PANTHER" id="PTHR43194:SF2">
    <property type="entry name" value="PEROXISOMAL MEMBRANE PROTEIN LPX1"/>
    <property type="match status" value="1"/>
</dbReference>
<gene>
    <name evidence="3" type="ORF">ACFSW5_13310</name>
</gene>
<evidence type="ECO:0000313" key="3">
    <source>
        <dbReference type="EMBL" id="MFD2661230.1"/>
    </source>
</evidence>
<dbReference type="Proteomes" id="UP001597493">
    <property type="component" value="Unassembled WGS sequence"/>
</dbReference>